<accession>A0A8H9M899</accession>
<dbReference type="Pfam" id="PF00501">
    <property type="entry name" value="AMP-binding"/>
    <property type="match status" value="1"/>
</dbReference>
<proteinExistence type="inferred from homology"/>
<dbReference type="InterPro" id="IPR000873">
    <property type="entry name" value="AMP-dep_synth/lig_dom"/>
</dbReference>
<dbReference type="Gene3D" id="3.40.50.720">
    <property type="entry name" value="NAD(P)-binding Rossmann-like Domain"/>
    <property type="match status" value="1"/>
</dbReference>
<keyword evidence="2" id="KW-0436">Ligase</keyword>
<dbReference type="GO" id="GO:0016405">
    <property type="term" value="F:CoA-ligase activity"/>
    <property type="evidence" value="ECO:0007669"/>
    <property type="project" value="TreeGrafter"/>
</dbReference>
<evidence type="ECO:0000259" key="3">
    <source>
        <dbReference type="SMART" id="SM00822"/>
    </source>
</evidence>
<dbReference type="Pfam" id="PF13193">
    <property type="entry name" value="AMP-binding_C"/>
    <property type="match status" value="1"/>
</dbReference>
<dbReference type="SUPFAM" id="SSF56801">
    <property type="entry name" value="Acetyl-CoA synthetase-like"/>
    <property type="match status" value="1"/>
</dbReference>
<dbReference type="Pfam" id="PF00106">
    <property type="entry name" value="adh_short"/>
    <property type="match status" value="1"/>
</dbReference>
<dbReference type="Gene3D" id="3.40.50.12780">
    <property type="entry name" value="N-terminal domain of ligase-like"/>
    <property type="match status" value="1"/>
</dbReference>
<dbReference type="InterPro" id="IPR002347">
    <property type="entry name" value="SDR_fam"/>
</dbReference>
<dbReference type="SMART" id="SM00822">
    <property type="entry name" value="PKS_KR"/>
    <property type="match status" value="1"/>
</dbReference>
<dbReference type="Gene3D" id="3.30.300.30">
    <property type="match status" value="1"/>
</dbReference>
<dbReference type="EMBL" id="BNAV01000014">
    <property type="protein sequence ID" value="GHF81323.1"/>
    <property type="molecule type" value="Genomic_DNA"/>
</dbReference>
<evidence type="ECO:0000313" key="4">
    <source>
        <dbReference type="EMBL" id="GHF81323.1"/>
    </source>
</evidence>
<dbReference type="InterPro" id="IPR036291">
    <property type="entry name" value="NAD(P)-bd_dom_sf"/>
</dbReference>
<feature type="domain" description="Ketoreductase" evidence="3">
    <location>
        <begin position="478"/>
        <end position="659"/>
    </location>
</feature>
<dbReference type="CDD" id="cd05233">
    <property type="entry name" value="SDR_c"/>
    <property type="match status" value="1"/>
</dbReference>
<dbReference type="PRINTS" id="PR00080">
    <property type="entry name" value="SDRFAMILY"/>
</dbReference>
<keyword evidence="5" id="KW-1185">Reference proteome</keyword>
<evidence type="ECO:0000256" key="2">
    <source>
        <dbReference type="ARBA" id="ARBA00022598"/>
    </source>
</evidence>
<dbReference type="PANTHER" id="PTHR24096">
    <property type="entry name" value="LONG-CHAIN-FATTY-ACID--COA LIGASE"/>
    <property type="match status" value="1"/>
</dbReference>
<dbReference type="InterPro" id="IPR025110">
    <property type="entry name" value="AMP-bd_C"/>
</dbReference>
<dbReference type="OrthoDB" id="9803968at2"/>
<dbReference type="SUPFAM" id="SSF51735">
    <property type="entry name" value="NAD(P)-binding Rossmann-fold domains"/>
    <property type="match status" value="1"/>
</dbReference>
<dbReference type="PANTHER" id="PTHR24096:SF149">
    <property type="entry name" value="AMP-BINDING DOMAIN-CONTAINING PROTEIN-RELATED"/>
    <property type="match status" value="1"/>
</dbReference>
<organism evidence="4 5">
    <name type="scientific">Amycolatopsis bartoniae</name>
    <dbReference type="NCBI Taxonomy" id="941986"/>
    <lineage>
        <taxon>Bacteria</taxon>
        <taxon>Bacillati</taxon>
        <taxon>Actinomycetota</taxon>
        <taxon>Actinomycetes</taxon>
        <taxon>Pseudonocardiales</taxon>
        <taxon>Pseudonocardiaceae</taxon>
        <taxon>Amycolatopsis</taxon>
    </lineage>
</organism>
<sequence length="723" mass="74630">MTSLIEAIWGPDLAAVTDERLAVVDLTGGTERRWTRRELAAAAAGVASRVRGAEVVGLVLENSAEFIAGFHGALAAGAVVLPLDPRAKPDEWAALLRANEVSVVISDGRPGLPVGVSTVEVGDSGSSCPAPEGGSKTAVLAASSGTQGKPKQVIITHDNLVANLHQIAGVHRLSEEDVVLAVTPLRHIYGMQMAMNNCLLTGAPLVLAPTPLGTPAELVELAGKHGVTVAYLVPSVVAQLDSVSPVPGGRLRLVVSGGAPLAASAAEKCSAALGVPVVQGLGMTEAGCICFTPDGAPGPVESVGVPVPGTEVRFVDPETGADAMPGELWIRGPQVTPGYLGDPAATAALIDDDGWLHTGDLARRDEGGYVTLVGRLKSLIKYKGHQVAPAELEDLLMTHPAVADVAVLGEPDPVAGEVPKAYVVLTEPVPPAEIMAYVAARVAPHKRVRLVERVAAIPRSTTGKVVRAELEGGPLRGLSVVVTGGGRGLGRVFAAALARARANVLITGRDEDALRTTAAELTAEGAQVSWAVADVLDPTATRRAVAGFGDVDVLVNNAALPGPLGPVWDVDADDWWRAVEVNVRGTLLATRALLPDMVARGRGRVITIVSEAGRKRWPHASAYSVSKAAQIKLVENLAGELKGTGVAALAFDPGLVEEGMTRAHFERGRTGDPWADGVLAFAEEAKRAGKLGSAEAAAAQLIRLVAGEADARSGRYLTVEDLA</sequence>
<evidence type="ECO:0000313" key="5">
    <source>
        <dbReference type="Proteomes" id="UP000658656"/>
    </source>
</evidence>
<comment type="similarity">
    <text evidence="1">Belongs to the ATP-dependent AMP-binding enzyme family.</text>
</comment>
<dbReference type="InterPro" id="IPR042099">
    <property type="entry name" value="ANL_N_sf"/>
</dbReference>
<protein>
    <recommendedName>
        <fullName evidence="3">Ketoreductase domain-containing protein</fullName>
    </recommendedName>
</protein>
<dbReference type="InterPro" id="IPR045851">
    <property type="entry name" value="AMP-bd_C_sf"/>
</dbReference>
<dbReference type="InterPro" id="IPR057326">
    <property type="entry name" value="KR_dom"/>
</dbReference>
<name>A0A8H9M899_9PSEU</name>
<dbReference type="PRINTS" id="PR00081">
    <property type="entry name" value="GDHRDH"/>
</dbReference>
<comment type="caution">
    <text evidence="4">The sequence shown here is derived from an EMBL/GenBank/DDBJ whole genome shotgun (WGS) entry which is preliminary data.</text>
</comment>
<dbReference type="RefSeq" id="WP_145935722.1">
    <property type="nucleotide sequence ID" value="NZ_BNAV01000014.1"/>
</dbReference>
<evidence type="ECO:0000256" key="1">
    <source>
        <dbReference type="ARBA" id="ARBA00006432"/>
    </source>
</evidence>
<dbReference type="Proteomes" id="UP000658656">
    <property type="component" value="Unassembled WGS sequence"/>
</dbReference>
<dbReference type="AlphaFoldDB" id="A0A8H9M899"/>
<gene>
    <name evidence="4" type="ORF">GCM10017566_64400</name>
</gene>
<reference evidence="4" key="1">
    <citation type="journal article" date="2014" name="Int. J. Syst. Evol. Microbiol.">
        <title>Complete genome sequence of Corynebacterium casei LMG S-19264T (=DSM 44701T), isolated from a smear-ripened cheese.</title>
        <authorList>
            <consortium name="US DOE Joint Genome Institute (JGI-PGF)"/>
            <person name="Walter F."/>
            <person name="Albersmeier A."/>
            <person name="Kalinowski J."/>
            <person name="Ruckert C."/>
        </authorList>
    </citation>
    <scope>NUCLEOTIDE SEQUENCE</scope>
    <source>
        <strain evidence="4">CGMCC 4.7679</strain>
    </source>
</reference>
<reference evidence="4" key="2">
    <citation type="submission" date="2020-09" db="EMBL/GenBank/DDBJ databases">
        <authorList>
            <person name="Sun Q."/>
            <person name="Zhou Y."/>
        </authorList>
    </citation>
    <scope>NUCLEOTIDE SEQUENCE</scope>
    <source>
        <strain evidence="4">CGMCC 4.7679</strain>
    </source>
</reference>